<gene>
    <name evidence="6" type="ORF">PADG_08725</name>
</gene>
<proteinExistence type="inferred from homology"/>
<dbReference type="InterPro" id="IPR016068">
    <property type="entry name" value="Translin_N"/>
</dbReference>
<dbReference type="VEuPathDB" id="FungiDB:PADG_08725"/>
<dbReference type="GeneID" id="22586921"/>
<organism evidence="6 7">
    <name type="scientific">Paracoccidioides brasiliensis (strain Pb18)</name>
    <dbReference type="NCBI Taxonomy" id="502780"/>
    <lineage>
        <taxon>Eukaryota</taxon>
        <taxon>Fungi</taxon>
        <taxon>Dikarya</taxon>
        <taxon>Ascomycota</taxon>
        <taxon>Pezizomycotina</taxon>
        <taxon>Eurotiomycetes</taxon>
        <taxon>Eurotiomycetidae</taxon>
        <taxon>Onygenales</taxon>
        <taxon>Ajellomycetaceae</taxon>
        <taxon>Paracoccidioides</taxon>
    </lineage>
</organism>
<name>C1GN89_PARBD</name>
<evidence type="ECO:0000256" key="5">
    <source>
        <dbReference type="ARBA" id="ARBA00023242"/>
    </source>
</evidence>
<dbReference type="InterPro" id="IPR036081">
    <property type="entry name" value="Translin_sf"/>
</dbReference>
<accession>C1GN89</accession>
<dbReference type="OrthoDB" id="31005at2759"/>
<dbReference type="SUPFAM" id="SSF74784">
    <property type="entry name" value="Translin"/>
    <property type="match status" value="1"/>
</dbReference>
<dbReference type="CDD" id="cd14820">
    <property type="entry name" value="TRAX"/>
    <property type="match status" value="1"/>
</dbReference>
<evidence type="ECO:0000256" key="1">
    <source>
        <dbReference type="ARBA" id="ARBA00004123"/>
    </source>
</evidence>
<dbReference type="HOGENOM" id="CLU_067225_2_1_1"/>
<keyword evidence="4" id="KW-0963">Cytoplasm</keyword>
<dbReference type="RefSeq" id="XP_010764029.1">
    <property type="nucleotide sequence ID" value="XM_010765727.1"/>
</dbReference>
<dbReference type="Gene3D" id="1.20.58.200">
    <property type="entry name" value="Translin, domain 2"/>
    <property type="match status" value="1"/>
</dbReference>
<dbReference type="eggNOG" id="KOG3066">
    <property type="taxonomic scope" value="Eukaryota"/>
</dbReference>
<comment type="subcellular location">
    <subcellularLocation>
        <location evidence="2">Cytoplasm</location>
    </subcellularLocation>
    <subcellularLocation>
        <location evidence="1">Nucleus</location>
    </subcellularLocation>
</comment>
<dbReference type="InterPro" id="IPR016069">
    <property type="entry name" value="Translin_C"/>
</dbReference>
<dbReference type="Pfam" id="PF01997">
    <property type="entry name" value="Translin"/>
    <property type="match status" value="1"/>
</dbReference>
<dbReference type="OMA" id="DTCMETC"/>
<evidence type="ECO:0008006" key="8">
    <source>
        <dbReference type="Google" id="ProtNLM"/>
    </source>
</evidence>
<dbReference type="GO" id="GO:0005634">
    <property type="term" value="C:nucleus"/>
    <property type="evidence" value="ECO:0007669"/>
    <property type="project" value="UniProtKB-SubCell"/>
</dbReference>
<protein>
    <recommendedName>
        <fullName evidence="8">Translin-associated factor TraX</fullName>
    </recommendedName>
</protein>
<dbReference type="InParanoid" id="C1GN89"/>
<comment type="similarity">
    <text evidence="3">Belongs to the translin family.</text>
</comment>
<dbReference type="KEGG" id="pbn:PADG_08725"/>
<keyword evidence="5" id="KW-0539">Nucleus</keyword>
<dbReference type="PANTHER" id="PTHR10741">
    <property type="entry name" value="TRANSLIN AND TRANSLIN ASSOCIATED PROTEIN X"/>
    <property type="match status" value="1"/>
</dbReference>
<dbReference type="STRING" id="502780.C1GN89"/>
<dbReference type="EMBL" id="KN275996">
    <property type="protein sequence ID" value="EEH47406.1"/>
    <property type="molecule type" value="Genomic_DNA"/>
</dbReference>
<dbReference type="Proteomes" id="UP000001628">
    <property type="component" value="Unassembled WGS sequence"/>
</dbReference>
<dbReference type="InterPro" id="IPR002848">
    <property type="entry name" value="Translin_fam"/>
</dbReference>
<dbReference type="GO" id="GO:0005737">
    <property type="term" value="C:cytoplasm"/>
    <property type="evidence" value="ECO:0007669"/>
    <property type="project" value="UniProtKB-SubCell"/>
</dbReference>
<reference evidence="6 7" key="1">
    <citation type="journal article" date="2011" name="PLoS Genet.">
        <title>Comparative genomic analysis of human fungal pathogens causing paracoccidioidomycosis.</title>
        <authorList>
            <person name="Desjardins C.A."/>
            <person name="Champion M.D."/>
            <person name="Holder J.W."/>
            <person name="Muszewska A."/>
            <person name="Goldberg J."/>
            <person name="Bailao A.M."/>
            <person name="Brigido M.M."/>
            <person name="Ferreira M.E."/>
            <person name="Garcia A.M."/>
            <person name="Grynberg M."/>
            <person name="Gujja S."/>
            <person name="Heiman D.I."/>
            <person name="Henn M.R."/>
            <person name="Kodira C.D."/>
            <person name="Leon-Narvaez H."/>
            <person name="Longo L.V."/>
            <person name="Ma L.J."/>
            <person name="Malavazi I."/>
            <person name="Matsuo A.L."/>
            <person name="Morais F.V."/>
            <person name="Pereira M."/>
            <person name="Rodriguez-Brito S."/>
            <person name="Sakthikumar S."/>
            <person name="Salem-Izacc S.M."/>
            <person name="Sykes S.M."/>
            <person name="Teixeira M.M."/>
            <person name="Vallejo M.C."/>
            <person name="Walter M.E."/>
            <person name="Yandava C."/>
            <person name="Young S."/>
            <person name="Zeng Q."/>
            <person name="Zucker J."/>
            <person name="Felipe M.S."/>
            <person name="Goldman G.H."/>
            <person name="Haas B.J."/>
            <person name="McEwen J.G."/>
            <person name="Nino-Vega G."/>
            <person name="Puccia R."/>
            <person name="San-Blas G."/>
            <person name="Soares C.M."/>
            <person name="Birren B.W."/>
            <person name="Cuomo C.A."/>
        </authorList>
    </citation>
    <scope>NUCLEOTIDE SEQUENCE [LARGE SCALE GENOMIC DNA]</scope>
    <source>
        <strain evidence="6 7">Pb18</strain>
    </source>
</reference>
<evidence type="ECO:0000313" key="6">
    <source>
        <dbReference type="EMBL" id="EEH47406.1"/>
    </source>
</evidence>
<evidence type="ECO:0000256" key="4">
    <source>
        <dbReference type="ARBA" id="ARBA00022490"/>
    </source>
</evidence>
<evidence type="ECO:0000256" key="3">
    <source>
        <dbReference type="ARBA" id="ARBA00005902"/>
    </source>
</evidence>
<sequence>MAFERANVNTDTAAIQRIFGAFRSELDEHHDRRERVIKASRDITALSKKIIFSLHRVRSLNKPLPKNVSKDNHDRFALIKKLFTSILPDLAGINAYRYQWQTSPGIQEYIEAVTFQHYIETQQLMSQKDVISSLPHGILVTAADYILGVFDLTGEMMRFAITSMAAGSNVNMSVDGPGEQNHELDKCVGSILIHMQQLRVMLESINVPLGYSLNRDFWKKLELMQNSVEKVEREAYGLIVRSSERSGVLMPDVFGAD</sequence>
<dbReference type="Gene3D" id="1.20.58.190">
    <property type="entry name" value="Translin, domain 1"/>
    <property type="match status" value="1"/>
</dbReference>
<dbReference type="AlphaFoldDB" id="C1GN89"/>
<dbReference type="GO" id="GO:0043565">
    <property type="term" value="F:sequence-specific DNA binding"/>
    <property type="evidence" value="ECO:0007669"/>
    <property type="project" value="InterPro"/>
</dbReference>
<evidence type="ECO:0000256" key="2">
    <source>
        <dbReference type="ARBA" id="ARBA00004496"/>
    </source>
</evidence>
<keyword evidence="7" id="KW-1185">Reference proteome</keyword>
<evidence type="ECO:0000313" key="7">
    <source>
        <dbReference type="Proteomes" id="UP000001628"/>
    </source>
</evidence>